<evidence type="ECO:0000313" key="10">
    <source>
        <dbReference type="Proteomes" id="UP000051804"/>
    </source>
</evidence>
<accession>A0A0R1JRW8</accession>
<comment type="caution">
    <text evidence="9">The sequence shown here is derived from an EMBL/GenBank/DDBJ whole genome shotgun (WGS) entry which is preliminary data.</text>
</comment>
<dbReference type="InterPro" id="IPR011701">
    <property type="entry name" value="MFS"/>
</dbReference>
<keyword evidence="4 7" id="KW-0812">Transmembrane</keyword>
<dbReference type="PANTHER" id="PTHR23517">
    <property type="entry name" value="RESISTANCE PROTEIN MDTM, PUTATIVE-RELATED-RELATED"/>
    <property type="match status" value="1"/>
</dbReference>
<keyword evidence="5 7" id="KW-1133">Transmembrane helix</keyword>
<evidence type="ECO:0000259" key="8">
    <source>
        <dbReference type="PROSITE" id="PS50850"/>
    </source>
</evidence>
<organism evidence="9 10">
    <name type="scientific">Lacticaseibacillus nasuensis JCM 17158</name>
    <dbReference type="NCBI Taxonomy" id="1291734"/>
    <lineage>
        <taxon>Bacteria</taxon>
        <taxon>Bacillati</taxon>
        <taxon>Bacillota</taxon>
        <taxon>Bacilli</taxon>
        <taxon>Lactobacillales</taxon>
        <taxon>Lactobacillaceae</taxon>
        <taxon>Lacticaseibacillus</taxon>
    </lineage>
</organism>
<dbReference type="OrthoDB" id="3268460at2"/>
<dbReference type="GO" id="GO:0022857">
    <property type="term" value="F:transmembrane transporter activity"/>
    <property type="evidence" value="ECO:0007669"/>
    <property type="project" value="InterPro"/>
</dbReference>
<dbReference type="InterPro" id="IPR020846">
    <property type="entry name" value="MFS_dom"/>
</dbReference>
<feature type="transmembrane region" description="Helical" evidence="7">
    <location>
        <begin position="243"/>
        <end position="262"/>
    </location>
</feature>
<evidence type="ECO:0000256" key="2">
    <source>
        <dbReference type="ARBA" id="ARBA00022448"/>
    </source>
</evidence>
<dbReference type="PROSITE" id="PS50850">
    <property type="entry name" value="MFS"/>
    <property type="match status" value="1"/>
</dbReference>
<dbReference type="AlphaFoldDB" id="A0A0R1JRW8"/>
<sequence length="388" mass="42667">MTKRTLKLPWLLVGSLITNTGISFIWPLTTIYMHEYLHEPLTTSGIVLFLNSLATMVGNAVGGRLFDRWRPYPTMLLGIGIDVVTTGALVVWHGWPAYPLLLVGLGFGNGIVATGINAYATKVTTKKASYVFNVLYFMANLGLVIGTLIVGFVLPLGITYVFGLAFALFVVFFFVALRHFNLPQPAHAAGHAPKQVATANPYRLNVALILLTLFLTWVTYEQWQSNISTFMLQLGMTVRDYSFLWTFNAVLIVILQPVLTAFDDWLLVHIRLRLGVGFTLFAGSFLLLLVARHYAVFVLAMGILTCGEVLALPAVSTYVDLYSPTGQQGRYQGYVQMFASAGRAVGPLIGALIIEATSYRVLFISLVAVLAVAVATFSWFASKAQLRH</sequence>
<dbReference type="SUPFAM" id="SSF103473">
    <property type="entry name" value="MFS general substrate transporter"/>
    <property type="match status" value="1"/>
</dbReference>
<reference evidence="9 10" key="1">
    <citation type="journal article" date="2015" name="Genome Announc.">
        <title>Expanding the biotechnology potential of lactobacilli through comparative genomics of 213 strains and associated genera.</title>
        <authorList>
            <person name="Sun Z."/>
            <person name="Harris H.M."/>
            <person name="McCann A."/>
            <person name="Guo C."/>
            <person name="Argimon S."/>
            <person name="Zhang W."/>
            <person name="Yang X."/>
            <person name="Jeffery I.B."/>
            <person name="Cooney J.C."/>
            <person name="Kagawa T.F."/>
            <person name="Liu W."/>
            <person name="Song Y."/>
            <person name="Salvetti E."/>
            <person name="Wrobel A."/>
            <person name="Rasinkangas P."/>
            <person name="Parkhill J."/>
            <person name="Rea M.C."/>
            <person name="O'Sullivan O."/>
            <person name="Ritari J."/>
            <person name="Douillard F.P."/>
            <person name="Paul Ross R."/>
            <person name="Yang R."/>
            <person name="Briner A.E."/>
            <person name="Felis G.E."/>
            <person name="de Vos W.M."/>
            <person name="Barrangou R."/>
            <person name="Klaenhammer T.R."/>
            <person name="Caufield P.W."/>
            <person name="Cui Y."/>
            <person name="Zhang H."/>
            <person name="O'Toole P.W."/>
        </authorList>
    </citation>
    <scope>NUCLEOTIDE SEQUENCE [LARGE SCALE GENOMIC DNA]</scope>
    <source>
        <strain evidence="9 10">JCM 17158</strain>
    </source>
</reference>
<feature type="transmembrane region" description="Helical" evidence="7">
    <location>
        <begin position="101"/>
        <end position="120"/>
    </location>
</feature>
<evidence type="ECO:0000256" key="7">
    <source>
        <dbReference type="SAM" id="Phobius"/>
    </source>
</evidence>
<keyword evidence="6 7" id="KW-0472">Membrane</keyword>
<dbReference type="InterPro" id="IPR036259">
    <property type="entry name" value="MFS_trans_sf"/>
</dbReference>
<proteinExistence type="predicted"/>
<dbReference type="Proteomes" id="UP000051804">
    <property type="component" value="Unassembled WGS sequence"/>
</dbReference>
<feature type="transmembrane region" description="Helical" evidence="7">
    <location>
        <begin position="333"/>
        <end position="354"/>
    </location>
</feature>
<dbReference type="PATRIC" id="fig|1291734.4.peg.184"/>
<feature type="transmembrane region" description="Helical" evidence="7">
    <location>
        <begin position="360"/>
        <end position="381"/>
    </location>
</feature>
<keyword evidence="2" id="KW-0813">Transport</keyword>
<dbReference type="STRING" id="1291734.FD02_GL000176"/>
<evidence type="ECO:0000256" key="5">
    <source>
        <dbReference type="ARBA" id="ARBA00022989"/>
    </source>
</evidence>
<dbReference type="GO" id="GO:0005886">
    <property type="term" value="C:plasma membrane"/>
    <property type="evidence" value="ECO:0007669"/>
    <property type="project" value="UniProtKB-SubCell"/>
</dbReference>
<feature type="transmembrane region" description="Helical" evidence="7">
    <location>
        <begin position="274"/>
        <end position="291"/>
    </location>
</feature>
<evidence type="ECO:0000256" key="3">
    <source>
        <dbReference type="ARBA" id="ARBA00022475"/>
    </source>
</evidence>
<protein>
    <submittedName>
        <fullName evidence="9">MFS superfamily transporter</fullName>
    </submittedName>
</protein>
<feature type="transmembrane region" description="Helical" evidence="7">
    <location>
        <begin position="9"/>
        <end position="29"/>
    </location>
</feature>
<evidence type="ECO:0000313" key="9">
    <source>
        <dbReference type="EMBL" id="KRK70993.1"/>
    </source>
</evidence>
<dbReference type="EMBL" id="AZDJ01000030">
    <property type="protein sequence ID" value="KRK70993.1"/>
    <property type="molecule type" value="Genomic_DNA"/>
</dbReference>
<dbReference type="CDD" id="cd17329">
    <property type="entry name" value="MFS_MdtH_MDR_like"/>
    <property type="match status" value="1"/>
</dbReference>
<dbReference type="Pfam" id="PF07690">
    <property type="entry name" value="MFS_1"/>
    <property type="match status" value="1"/>
</dbReference>
<dbReference type="InterPro" id="IPR050171">
    <property type="entry name" value="MFS_Transporters"/>
</dbReference>
<keyword evidence="3" id="KW-1003">Cell membrane</keyword>
<feature type="transmembrane region" description="Helical" evidence="7">
    <location>
        <begin position="41"/>
        <end position="62"/>
    </location>
</feature>
<feature type="transmembrane region" description="Helical" evidence="7">
    <location>
        <begin position="160"/>
        <end position="181"/>
    </location>
</feature>
<feature type="transmembrane region" description="Helical" evidence="7">
    <location>
        <begin position="74"/>
        <end position="95"/>
    </location>
</feature>
<dbReference type="PANTHER" id="PTHR23517:SF10">
    <property type="entry name" value="MAJOR FACILITATOR SUPERFAMILY (MFS) PROFILE DOMAIN-CONTAINING PROTEIN"/>
    <property type="match status" value="1"/>
</dbReference>
<evidence type="ECO:0000256" key="6">
    <source>
        <dbReference type="ARBA" id="ARBA00023136"/>
    </source>
</evidence>
<dbReference type="Gene3D" id="1.20.1250.20">
    <property type="entry name" value="MFS general substrate transporter like domains"/>
    <property type="match status" value="2"/>
</dbReference>
<evidence type="ECO:0000256" key="1">
    <source>
        <dbReference type="ARBA" id="ARBA00004651"/>
    </source>
</evidence>
<feature type="transmembrane region" description="Helical" evidence="7">
    <location>
        <begin position="297"/>
        <end position="321"/>
    </location>
</feature>
<gene>
    <name evidence="9" type="ORF">FD02_GL000176</name>
</gene>
<comment type="subcellular location">
    <subcellularLocation>
        <location evidence="1">Cell membrane</location>
        <topology evidence="1">Multi-pass membrane protein</topology>
    </subcellularLocation>
</comment>
<feature type="transmembrane region" description="Helical" evidence="7">
    <location>
        <begin position="132"/>
        <end position="154"/>
    </location>
</feature>
<evidence type="ECO:0000256" key="4">
    <source>
        <dbReference type="ARBA" id="ARBA00022692"/>
    </source>
</evidence>
<dbReference type="RefSeq" id="WP_056951652.1">
    <property type="nucleotide sequence ID" value="NZ_AZDJ01000030.1"/>
</dbReference>
<name>A0A0R1JRW8_9LACO</name>
<keyword evidence="10" id="KW-1185">Reference proteome</keyword>
<feature type="domain" description="Major facilitator superfamily (MFS) profile" evidence="8">
    <location>
        <begin position="205"/>
        <end position="388"/>
    </location>
</feature>